<organism evidence="1 2">
    <name type="scientific">Sumerlaea chitinivorans</name>
    <dbReference type="NCBI Taxonomy" id="2250252"/>
    <lineage>
        <taxon>Bacteria</taxon>
        <taxon>Candidatus Sumerlaeota</taxon>
        <taxon>Candidatus Sumerlaeia</taxon>
        <taxon>Candidatus Sumerlaeales</taxon>
        <taxon>Candidatus Sumerlaeaceae</taxon>
        <taxon>Candidatus Sumerlaea</taxon>
    </lineage>
</organism>
<evidence type="ECO:0000313" key="2">
    <source>
        <dbReference type="Proteomes" id="UP000262583"/>
    </source>
</evidence>
<reference evidence="1 2" key="1">
    <citation type="submission" date="2018-05" db="EMBL/GenBank/DDBJ databases">
        <title>A metagenomic window into the 2 km-deep terrestrial subsurface aquifer revealed taxonomically and functionally diverse microbial community comprising novel uncultured bacterial lineages.</title>
        <authorList>
            <person name="Kadnikov V.V."/>
            <person name="Mardanov A.V."/>
            <person name="Beletsky A.V."/>
            <person name="Banks D."/>
            <person name="Pimenov N.V."/>
            <person name="Frank Y.A."/>
            <person name="Karnachuk O.V."/>
            <person name="Ravin N.V."/>
        </authorList>
    </citation>
    <scope>NUCLEOTIDE SEQUENCE [LARGE SCALE GENOMIC DNA]</scope>
    <source>
        <strain evidence="1">BY</strain>
    </source>
</reference>
<evidence type="ECO:0000313" key="1">
    <source>
        <dbReference type="EMBL" id="AXA36881.1"/>
    </source>
</evidence>
<name>A0A2Z4Y6S6_SUMC1</name>
<dbReference type="EMBL" id="CP030759">
    <property type="protein sequence ID" value="AXA36881.1"/>
    <property type="molecule type" value="Genomic_DNA"/>
</dbReference>
<dbReference type="AlphaFoldDB" id="A0A2Z4Y6S6"/>
<dbReference type="Proteomes" id="UP000262583">
    <property type="component" value="Chromosome"/>
</dbReference>
<accession>A0A2Z4Y6S6</accession>
<sequence>MLSIALLANVEQGKSVTGSQILFSCMKRRFGNRKNIRKPKVG</sequence>
<proteinExistence type="predicted"/>
<protein>
    <submittedName>
        <fullName evidence="1">Uncharacterized protein</fullName>
    </submittedName>
</protein>
<gene>
    <name evidence="1" type="ORF">BRCON_2104</name>
</gene>
<dbReference type="KEGG" id="schv:BRCON_2104"/>